<dbReference type="AlphaFoldDB" id="M7AUK4"/>
<evidence type="ECO:0000256" key="4">
    <source>
        <dbReference type="ARBA" id="ARBA00022692"/>
    </source>
</evidence>
<feature type="domain" description="CWH43-like N-terminal" evidence="12">
    <location>
        <begin position="47"/>
        <end position="179"/>
    </location>
</feature>
<evidence type="ECO:0000256" key="7">
    <source>
        <dbReference type="ARBA" id="ARBA00023136"/>
    </source>
</evidence>
<keyword evidence="6" id="KW-0333">Golgi apparatus</keyword>
<comment type="subcellular location">
    <subcellularLocation>
        <location evidence="1">Golgi apparatus membrane</location>
        <topology evidence="1">Multi-pass membrane protein</topology>
    </subcellularLocation>
</comment>
<dbReference type="STRING" id="8469.M7AUK4"/>
<evidence type="ECO:0000256" key="2">
    <source>
        <dbReference type="ARBA" id="ARBA00007414"/>
    </source>
</evidence>
<evidence type="ECO:0000256" key="11">
    <source>
        <dbReference type="SAM" id="Phobius"/>
    </source>
</evidence>
<accession>M7AUK4</accession>
<dbReference type="GO" id="GO:0005789">
    <property type="term" value="C:endoplasmic reticulum membrane"/>
    <property type="evidence" value="ECO:0007669"/>
    <property type="project" value="TreeGrafter"/>
</dbReference>
<comment type="function">
    <text evidence="8">Involved in the fatty acid remodeling steps of GPI-anchor maturation where the unsaturated acyl chain at sn-2 of inositol phosphate is replaced by a saturated stearoyl chain. May catalyze the second step of the fatty acid remodeling, by reacylating a lyso-GPI intermediate at sn-2 of inositol phosphate by a saturated chain. The fatty acid remodeling steps is critical for the integration of GPI-APs into lipid rafts.</text>
</comment>
<name>M7AUK4_CHEMY</name>
<evidence type="ECO:0000256" key="3">
    <source>
        <dbReference type="ARBA" id="ARBA00022502"/>
    </source>
</evidence>
<keyword evidence="14" id="KW-1185">Reference proteome</keyword>
<dbReference type="InterPro" id="IPR039545">
    <property type="entry name" value="PGAP2"/>
</dbReference>
<keyword evidence="4 11" id="KW-0812">Transmembrane</keyword>
<evidence type="ECO:0000313" key="13">
    <source>
        <dbReference type="EMBL" id="EMP28394.1"/>
    </source>
</evidence>
<evidence type="ECO:0000256" key="9">
    <source>
        <dbReference type="ARBA" id="ARBA00093632"/>
    </source>
</evidence>
<reference evidence="14" key="1">
    <citation type="journal article" date="2013" name="Nat. Genet.">
        <title>The draft genomes of soft-shell turtle and green sea turtle yield insights into the development and evolution of the turtle-specific body plan.</title>
        <authorList>
            <person name="Wang Z."/>
            <person name="Pascual-Anaya J."/>
            <person name="Zadissa A."/>
            <person name="Li W."/>
            <person name="Niimura Y."/>
            <person name="Huang Z."/>
            <person name="Li C."/>
            <person name="White S."/>
            <person name="Xiong Z."/>
            <person name="Fang D."/>
            <person name="Wang B."/>
            <person name="Ming Y."/>
            <person name="Chen Y."/>
            <person name="Zheng Y."/>
            <person name="Kuraku S."/>
            <person name="Pignatelli M."/>
            <person name="Herrero J."/>
            <person name="Beal K."/>
            <person name="Nozawa M."/>
            <person name="Li Q."/>
            <person name="Wang J."/>
            <person name="Zhang H."/>
            <person name="Yu L."/>
            <person name="Shigenobu S."/>
            <person name="Wang J."/>
            <person name="Liu J."/>
            <person name="Flicek P."/>
            <person name="Searle S."/>
            <person name="Wang J."/>
            <person name="Kuratani S."/>
            <person name="Yin Y."/>
            <person name="Aken B."/>
            <person name="Zhang G."/>
            <person name="Irie N."/>
        </authorList>
    </citation>
    <scope>NUCLEOTIDE SEQUENCE [LARGE SCALE GENOMIC DNA]</scope>
</reference>
<protein>
    <recommendedName>
        <fullName evidence="9">Acyltransferase PGAP2</fullName>
    </recommendedName>
    <alternativeName>
        <fullName evidence="10">Post-GPI attachment to proteins factor 2</fullName>
    </alternativeName>
</protein>
<dbReference type="InterPro" id="IPR019402">
    <property type="entry name" value="CWH43_N"/>
</dbReference>
<evidence type="ECO:0000256" key="1">
    <source>
        <dbReference type="ARBA" id="ARBA00004653"/>
    </source>
</evidence>
<evidence type="ECO:0000256" key="5">
    <source>
        <dbReference type="ARBA" id="ARBA00022989"/>
    </source>
</evidence>
<keyword evidence="7 11" id="KW-0472">Membrane</keyword>
<dbReference type="GO" id="GO:0006506">
    <property type="term" value="P:GPI anchor biosynthetic process"/>
    <property type="evidence" value="ECO:0007669"/>
    <property type="project" value="UniProtKB-KW"/>
</dbReference>
<keyword evidence="5 11" id="KW-1133">Transmembrane helix</keyword>
<evidence type="ECO:0000256" key="6">
    <source>
        <dbReference type="ARBA" id="ARBA00023034"/>
    </source>
</evidence>
<evidence type="ECO:0000256" key="8">
    <source>
        <dbReference type="ARBA" id="ARBA00093421"/>
    </source>
</evidence>
<proteinExistence type="inferred from homology"/>
<evidence type="ECO:0000313" key="14">
    <source>
        <dbReference type="Proteomes" id="UP000031443"/>
    </source>
</evidence>
<feature type="transmembrane region" description="Helical" evidence="11">
    <location>
        <begin position="123"/>
        <end position="143"/>
    </location>
</feature>
<evidence type="ECO:0000256" key="10">
    <source>
        <dbReference type="ARBA" id="ARBA00093676"/>
    </source>
</evidence>
<sequence length="193" mass="22438">MFQVPLPLDRDGILFRLRFTTLAVGTVCCPLFGFLFCVICCHCAHPRYPRLCRINFALNVLENLALLLLTYVSSSENYAIHENAFILFITSALGHMLLTCILWRMTKKNTVSPEECKSYKWKLLLFLFNLVTFSLAVCVYFHHNWYCEAGAYTIFAFLEYLVVLSNMAFHMTAWWDFGNKELVVSSQPEDKRF</sequence>
<feature type="transmembrane region" description="Helical" evidence="11">
    <location>
        <begin position="84"/>
        <end position="103"/>
    </location>
</feature>
<dbReference type="PANTHER" id="PTHR12892:SF11">
    <property type="entry name" value="POST-GPI ATTACHMENT TO PROTEINS FACTOR 2"/>
    <property type="match status" value="1"/>
</dbReference>
<dbReference type="PANTHER" id="PTHR12892">
    <property type="entry name" value="FGF RECEPTOR ACTIVATING PROTEIN 1"/>
    <property type="match status" value="1"/>
</dbReference>
<comment type="similarity">
    <text evidence="2">Belongs to the PGAP2 family.</text>
</comment>
<organism evidence="13 14">
    <name type="scientific">Chelonia mydas</name>
    <name type="common">Green sea-turtle</name>
    <name type="synonym">Chelonia agassizi</name>
    <dbReference type="NCBI Taxonomy" id="8469"/>
    <lineage>
        <taxon>Eukaryota</taxon>
        <taxon>Metazoa</taxon>
        <taxon>Chordata</taxon>
        <taxon>Craniata</taxon>
        <taxon>Vertebrata</taxon>
        <taxon>Euteleostomi</taxon>
        <taxon>Archelosauria</taxon>
        <taxon>Testudinata</taxon>
        <taxon>Testudines</taxon>
        <taxon>Cryptodira</taxon>
        <taxon>Durocryptodira</taxon>
        <taxon>Americhelydia</taxon>
        <taxon>Chelonioidea</taxon>
        <taxon>Cheloniidae</taxon>
        <taxon>Chelonia</taxon>
    </lineage>
</organism>
<feature type="transmembrane region" description="Helical" evidence="11">
    <location>
        <begin position="149"/>
        <end position="169"/>
    </location>
</feature>
<feature type="transmembrane region" description="Helical" evidence="11">
    <location>
        <begin position="56"/>
        <end position="72"/>
    </location>
</feature>
<dbReference type="Proteomes" id="UP000031443">
    <property type="component" value="Unassembled WGS sequence"/>
</dbReference>
<dbReference type="GO" id="GO:0000139">
    <property type="term" value="C:Golgi membrane"/>
    <property type="evidence" value="ECO:0007669"/>
    <property type="project" value="UniProtKB-SubCell"/>
</dbReference>
<dbReference type="EMBL" id="KB564008">
    <property type="protein sequence ID" value="EMP28394.1"/>
    <property type="molecule type" value="Genomic_DNA"/>
</dbReference>
<keyword evidence="3" id="KW-0337">GPI-anchor biosynthesis</keyword>
<dbReference type="Pfam" id="PF10277">
    <property type="entry name" value="Frag1"/>
    <property type="match status" value="1"/>
</dbReference>
<gene>
    <name evidence="13" type="ORF">UY3_14511</name>
</gene>
<feature type="transmembrane region" description="Helical" evidence="11">
    <location>
        <begin position="20"/>
        <end position="44"/>
    </location>
</feature>
<evidence type="ECO:0000259" key="12">
    <source>
        <dbReference type="Pfam" id="PF10277"/>
    </source>
</evidence>